<evidence type="ECO:0000313" key="3">
    <source>
        <dbReference type="Proteomes" id="UP000019486"/>
    </source>
</evidence>
<evidence type="ECO:0000313" key="2">
    <source>
        <dbReference type="EMBL" id="EWY41252.1"/>
    </source>
</evidence>
<keyword evidence="1" id="KW-1133">Transmembrane helix</keyword>
<accession>W9H9A5</accession>
<dbReference type="PATRIC" id="fig|1385369.3.peg.1953"/>
<keyword evidence="1" id="KW-0812">Transmembrane</keyword>
<dbReference type="Proteomes" id="UP000019486">
    <property type="component" value="Unassembled WGS sequence"/>
</dbReference>
<protein>
    <recommendedName>
        <fullName evidence="4">Flagellar protein FliL</fullName>
    </recommendedName>
</protein>
<comment type="caution">
    <text evidence="2">The sequence shown here is derived from an EMBL/GenBank/DDBJ whole genome shotgun (WGS) entry which is preliminary data.</text>
</comment>
<dbReference type="STRING" id="1385369.N825_31560"/>
<reference evidence="2 3" key="1">
    <citation type="submission" date="2013-08" db="EMBL/GenBank/DDBJ databases">
        <title>The genome sequence of Skermanella stibiiresistens.</title>
        <authorList>
            <person name="Zhu W."/>
            <person name="Wang G."/>
        </authorList>
    </citation>
    <scope>NUCLEOTIDE SEQUENCE [LARGE SCALE GENOMIC DNA]</scope>
    <source>
        <strain evidence="2 3">SB22</strain>
    </source>
</reference>
<keyword evidence="3" id="KW-1185">Reference proteome</keyword>
<sequence>MAKSFPIHRIQDTMSEFPKILQVGLLLAAVMAAVPALITPSLANEKKEGPVSLSVPITNLTLPLLLEDRRMVGRMDLVLEVQAADAEAVAKIEEQLPRIRDQILTRVTPAPIPGGSGVSAETLTEMKASILALLREMVGAKAINAVYIVKAMTRPS</sequence>
<organism evidence="2 3">
    <name type="scientific">Skermanella stibiiresistens SB22</name>
    <dbReference type="NCBI Taxonomy" id="1385369"/>
    <lineage>
        <taxon>Bacteria</taxon>
        <taxon>Pseudomonadati</taxon>
        <taxon>Pseudomonadota</taxon>
        <taxon>Alphaproteobacteria</taxon>
        <taxon>Rhodospirillales</taxon>
        <taxon>Azospirillaceae</taxon>
        <taxon>Skermanella</taxon>
    </lineage>
</organism>
<name>W9H9A5_9PROT</name>
<gene>
    <name evidence="2" type="ORF">N825_31560</name>
</gene>
<proteinExistence type="predicted"/>
<evidence type="ECO:0000256" key="1">
    <source>
        <dbReference type="SAM" id="Phobius"/>
    </source>
</evidence>
<evidence type="ECO:0008006" key="4">
    <source>
        <dbReference type="Google" id="ProtNLM"/>
    </source>
</evidence>
<dbReference type="AlphaFoldDB" id="W9H9A5"/>
<keyword evidence="1" id="KW-0472">Membrane</keyword>
<dbReference type="EMBL" id="AVFL01000005">
    <property type="protein sequence ID" value="EWY41252.1"/>
    <property type="molecule type" value="Genomic_DNA"/>
</dbReference>
<feature type="transmembrane region" description="Helical" evidence="1">
    <location>
        <begin position="20"/>
        <end position="43"/>
    </location>
</feature>